<keyword evidence="3" id="KW-1185">Reference proteome</keyword>
<dbReference type="Gene3D" id="3.20.20.140">
    <property type="entry name" value="Metal-dependent hydrolases"/>
    <property type="match status" value="1"/>
</dbReference>
<dbReference type="EMBL" id="AP027731">
    <property type="protein sequence ID" value="BDZ46497.1"/>
    <property type="molecule type" value="Genomic_DNA"/>
</dbReference>
<gene>
    <name evidence="2" type="ORF">GCM10025866_24060</name>
</gene>
<dbReference type="RefSeq" id="WP_286276549.1">
    <property type="nucleotide sequence ID" value="NZ_AP027731.1"/>
</dbReference>
<name>A0ABM8GDW8_9MICO</name>
<evidence type="ECO:0000313" key="2">
    <source>
        <dbReference type="EMBL" id="BDZ46497.1"/>
    </source>
</evidence>
<evidence type="ECO:0000313" key="3">
    <source>
        <dbReference type="Proteomes" id="UP001321498"/>
    </source>
</evidence>
<dbReference type="Pfam" id="PF07969">
    <property type="entry name" value="Amidohydro_3"/>
    <property type="match status" value="1"/>
</dbReference>
<reference evidence="3" key="1">
    <citation type="journal article" date="2019" name="Int. J. Syst. Evol. Microbiol.">
        <title>The Global Catalogue of Microorganisms (GCM) 10K type strain sequencing project: providing services to taxonomists for standard genome sequencing and annotation.</title>
        <authorList>
            <consortium name="The Broad Institute Genomics Platform"/>
            <consortium name="The Broad Institute Genome Sequencing Center for Infectious Disease"/>
            <person name="Wu L."/>
            <person name="Ma J."/>
        </authorList>
    </citation>
    <scope>NUCLEOTIDE SEQUENCE [LARGE SCALE GENOMIC DNA]</scope>
    <source>
        <strain evidence="3">NBRC 108725</strain>
    </source>
</reference>
<dbReference type="Gene3D" id="3.10.310.70">
    <property type="match status" value="1"/>
</dbReference>
<dbReference type="InterPro" id="IPR011059">
    <property type="entry name" value="Metal-dep_hydrolase_composite"/>
</dbReference>
<dbReference type="PANTHER" id="PTHR22642">
    <property type="entry name" value="IMIDAZOLONEPROPIONASE"/>
    <property type="match status" value="1"/>
</dbReference>
<dbReference type="Proteomes" id="UP001321498">
    <property type="component" value="Chromosome"/>
</dbReference>
<dbReference type="PANTHER" id="PTHR22642:SF2">
    <property type="entry name" value="PROTEIN LONG AFTER FAR-RED 3"/>
    <property type="match status" value="1"/>
</dbReference>
<dbReference type="SUPFAM" id="SSF51338">
    <property type="entry name" value="Composite domain of metallo-dependent hydrolases"/>
    <property type="match status" value="1"/>
</dbReference>
<accession>A0ABM8GDW8</accession>
<dbReference type="SUPFAM" id="SSF51556">
    <property type="entry name" value="Metallo-dependent hydrolases"/>
    <property type="match status" value="1"/>
</dbReference>
<feature type="domain" description="Amidohydrolase 3" evidence="1">
    <location>
        <begin position="41"/>
        <end position="486"/>
    </location>
</feature>
<protein>
    <submittedName>
        <fullName evidence="2">Amidohydrolase</fullName>
    </submittedName>
</protein>
<proteinExistence type="predicted"/>
<sequence>MAERLTLTGARFPGSDGLVDIALADGRVEAITPANGVRPEETVALDGRYVVPGLWDEHVHFTQWTLFRSRFDVSAARSAAEAAALVRGHLQADGMPAAGPLVGVGFRDAVWPDRPTAALLDEVAGSLPVVLLSADLHTAWLNTAGAQATGAAIGEDGLVREDDAFAVQGALDALPDAVVDAWAEEAADAAATRGVVGIVDLEMTWNRDVWLRRVAAGSDAIRVQFGVYPVDLDRAIAEGLRTGEAVGESGLLTMGFLKILIDGSLNTRTAYCVDPYPDPDGLPHPNGLLTVPEDELEEVLRRSTGGGILPTVHAIGDAANRVALDVFERVGTPGRIEHAQLLTGEDIHRFEKLGVIVSVQPAHAMDDRDVADHHWAGRTGRAFPFRSLTEFGARLAFGSDAPVSPLDPWVGMAAAVFRTADDRPAWHPEQLVDPQVALASSARGRATVSVGDVADLAVVEADPFTATVDQLRTMPVAATLLGGRFTHRTL</sequence>
<organism evidence="2 3">
    <name type="scientific">Naasia aerilata</name>
    <dbReference type="NCBI Taxonomy" id="1162966"/>
    <lineage>
        <taxon>Bacteria</taxon>
        <taxon>Bacillati</taxon>
        <taxon>Actinomycetota</taxon>
        <taxon>Actinomycetes</taxon>
        <taxon>Micrococcales</taxon>
        <taxon>Microbacteriaceae</taxon>
        <taxon>Naasia</taxon>
    </lineage>
</organism>
<dbReference type="Gene3D" id="2.30.40.10">
    <property type="entry name" value="Urease, subunit C, domain 1"/>
    <property type="match status" value="1"/>
</dbReference>
<dbReference type="InterPro" id="IPR032466">
    <property type="entry name" value="Metal_Hydrolase"/>
</dbReference>
<dbReference type="InterPro" id="IPR013108">
    <property type="entry name" value="Amidohydro_3"/>
</dbReference>
<evidence type="ECO:0000259" key="1">
    <source>
        <dbReference type="Pfam" id="PF07969"/>
    </source>
</evidence>